<keyword evidence="3 8" id="KW-0540">Nuclease</keyword>
<evidence type="ECO:0000256" key="5">
    <source>
        <dbReference type="ARBA" id="ARBA00022801"/>
    </source>
</evidence>
<dbReference type="AlphaFoldDB" id="C7PZ10"/>
<comment type="cofactor">
    <cofactor evidence="1 8">
        <name>Mg(2+)</name>
        <dbReference type="ChEBI" id="CHEBI:18420"/>
    </cofactor>
</comment>
<reference evidence="10 11" key="1">
    <citation type="journal article" date="2009" name="Stand. Genomic Sci.">
        <title>Complete genome sequence of Catenulispora acidiphila type strain (ID 139908).</title>
        <authorList>
            <person name="Copeland A."/>
            <person name="Lapidus A."/>
            <person name="Glavina Del Rio T."/>
            <person name="Nolan M."/>
            <person name="Lucas S."/>
            <person name="Chen F."/>
            <person name="Tice H."/>
            <person name="Cheng J.F."/>
            <person name="Bruce D."/>
            <person name="Goodwin L."/>
            <person name="Pitluck S."/>
            <person name="Mikhailova N."/>
            <person name="Pati A."/>
            <person name="Ivanova N."/>
            <person name="Mavromatis K."/>
            <person name="Chen A."/>
            <person name="Palaniappan K."/>
            <person name="Chain P."/>
            <person name="Land M."/>
            <person name="Hauser L."/>
            <person name="Chang Y.J."/>
            <person name="Jeffries C.D."/>
            <person name="Chertkov O."/>
            <person name="Brettin T."/>
            <person name="Detter J.C."/>
            <person name="Han C."/>
            <person name="Ali Z."/>
            <person name="Tindall B.J."/>
            <person name="Goker M."/>
            <person name="Bristow J."/>
            <person name="Eisen J.A."/>
            <person name="Markowitz V."/>
            <person name="Hugenholtz P."/>
            <person name="Kyrpides N.C."/>
            <person name="Klenk H.P."/>
        </authorList>
    </citation>
    <scope>NUCLEOTIDE SEQUENCE [LARGE SCALE GENOMIC DNA]</scope>
    <source>
        <strain evidence="11">DSM 44928 / JCM 14897 / NBRC 102108 / NRRL B-24433 / ID139908</strain>
    </source>
</reference>
<keyword evidence="11" id="KW-1185">Reference proteome</keyword>
<evidence type="ECO:0000256" key="2">
    <source>
        <dbReference type="ARBA" id="ARBA00022649"/>
    </source>
</evidence>
<dbReference type="eggNOG" id="COG1487">
    <property type="taxonomic scope" value="Bacteria"/>
</dbReference>
<feature type="domain" description="PIN" evidence="9">
    <location>
        <begin position="2"/>
        <end position="120"/>
    </location>
</feature>
<dbReference type="PANTHER" id="PTHR33653:SF1">
    <property type="entry name" value="RIBONUCLEASE VAPC2"/>
    <property type="match status" value="1"/>
</dbReference>
<evidence type="ECO:0000313" key="10">
    <source>
        <dbReference type="EMBL" id="ACU69566.1"/>
    </source>
</evidence>
<dbReference type="OrthoDB" id="9804823at2"/>
<dbReference type="InParanoid" id="C7PZ10"/>
<dbReference type="EC" id="3.1.-.-" evidence="8"/>
<keyword evidence="4 8" id="KW-0479">Metal-binding</keyword>
<evidence type="ECO:0000256" key="6">
    <source>
        <dbReference type="ARBA" id="ARBA00022842"/>
    </source>
</evidence>
<evidence type="ECO:0000256" key="3">
    <source>
        <dbReference type="ARBA" id="ARBA00022722"/>
    </source>
</evidence>
<dbReference type="GO" id="GO:0000287">
    <property type="term" value="F:magnesium ion binding"/>
    <property type="evidence" value="ECO:0007669"/>
    <property type="project" value="UniProtKB-UniRule"/>
</dbReference>
<organism evidence="10 11">
    <name type="scientific">Catenulispora acidiphila (strain DSM 44928 / JCM 14897 / NBRC 102108 / NRRL B-24433 / ID139908)</name>
    <dbReference type="NCBI Taxonomy" id="479433"/>
    <lineage>
        <taxon>Bacteria</taxon>
        <taxon>Bacillati</taxon>
        <taxon>Actinomycetota</taxon>
        <taxon>Actinomycetes</taxon>
        <taxon>Catenulisporales</taxon>
        <taxon>Catenulisporaceae</taxon>
        <taxon>Catenulispora</taxon>
    </lineage>
</organism>
<keyword evidence="8" id="KW-0800">Toxin</keyword>
<dbReference type="Pfam" id="PF01850">
    <property type="entry name" value="PIN"/>
    <property type="match status" value="1"/>
</dbReference>
<dbReference type="HAMAP" id="MF_00265">
    <property type="entry name" value="VapC_Nob1"/>
    <property type="match status" value="1"/>
</dbReference>
<feature type="binding site" evidence="8">
    <location>
        <position position="5"/>
    </location>
    <ligand>
        <name>Mg(2+)</name>
        <dbReference type="ChEBI" id="CHEBI:18420"/>
    </ligand>
</feature>
<dbReference type="CDD" id="cd18731">
    <property type="entry name" value="PIN_NgFitB-like"/>
    <property type="match status" value="1"/>
</dbReference>
<name>C7PZ10_CATAD</name>
<dbReference type="InterPro" id="IPR002716">
    <property type="entry name" value="PIN_dom"/>
</dbReference>
<keyword evidence="6 8" id="KW-0460">Magnesium</keyword>
<dbReference type="PANTHER" id="PTHR33653">
    <property type="entry name" value="RIBONUCLEASE VAPC2"/>
    <property type="match status" value="1"/>
</dbReference>
<dbReference type="GO" id="GO:0016787">
    <property type="term" value="F:hydrolase activity"/>
    <property type="evidence" value="ECO:0007669"/>
    <property type="project" value="UniProtKB-KW"/>
</dbReference>
<gene>
    <name evidence="8" type="primary">vapC</name>
    <name evidence="10" type="ordered locus">Caci_0630</name>
</gene>
<proteinExistence type="inferred from homology"/>
<evidence type="ECO:0000256" key="1">
    <source>
        <dbReference type="ARBA" id="ARBA00001946"/>
    </source>
</evidence>
<dbReference type="InterPro" id="IPR022907">
    <property type="entry name" value="VapC_family"/>
</dbReference>
<dbReference type="GO" id="GO:0004540">
    <property type="term" value="F:RNA nuclease activity"/>
    <property type="evidence" value="ECO:0007669"/>
    <property type="project" value="InterPro"/>
</dbReference>
<evidence type="ECO:0000256" key="4">
    <source>
        <dbReference type="ARBA" id="ARBA00022723"/>
    </source>
</evidence>
<dbReference type="Gene3D" id="3.40.50.1010">
    <property type="entry name" value="5'-nuclease"/>
    <property type="match status" value="1"/>
</dbReference>
<dbReference type="SUPFAM" id="SSF88723">
    <property type="entry name" value="PIN domain-like"/>
    <property type="match status" value="1"/>
</dbReference>
<keyword evidence="2 8" id="KW-1277">Toxin-antitoxin system</keyword>
<accession>C7PZ10</accession>
<dbReference type="Proteomes" id="UP000000851">
    <property type="component" value="Chromosome"/>
</dbReference>
<dbReference type="HOGENOM" id="CLU_118482_8_2_11"/>
<evidence type="ECO:0000259" key="9">
    <source>
        <dbReference type="Pfam" id="PF01850"/>
    </source>
</evidence>
<sequence length="137" mass="15104">MIIIDTNVFSELMRPAPDAAVAAWVEEFGRDLFLTAVSVAELRHGILRMSGGRRRSDLMTDTDALLAEFDQRVLPFDVAAAEYYAMVVASRFAGGRPISFPDAQIAAICQAHGALLATRNVKDFEYLGLTVIDPWTR</sequence>
<keyword evidence="5 8" id="KW-0378">Hydrolase</keyword>
<comment type="similarity">
    <text evidence="7 8">Belongs to the PINc/VapC protein family.</text>
</comment>
<protein>
    <recommendedName>
        <fullName evidence="8">Ribonuclease VapC</fullName>
        <shortName evidence="8">RNase VapC</shortName>
        <ecNumber evidence="8">3.1.-.-</ecNumber>
    </recommendedName>
    <alternativeName>
        <fullName evidence="8">Toxin VapC</fullName>
    </alternativeName>
</protein>
<comment type="function">
    <text evidence="8">Toxic component of a toxin-antitoxin (TA) system. An RNase.</text>
</comment>
<evidence type="ECO:0000256" key="8">
    <source>
        <dbReference type="HAMAP-Rule" id="MF_00265"/>
    </source>
</evidence>
<dbReference type="EMBL" id="CP001700">
    <property type="protein sequence ID" value="ACU69566.1"/>
    <property type="molecule type" value="Genomic_DNA"/>
</dbReference>
<dbReference type="InterPro" id="IPR029060">
    <property type="entry name" value="PIN-like_dom_sf"/>
</dbReference>
<dbReference type="KEGG" id="cai:Caci_0630"/>
<dbReference type="RefSeq" id="WP_012784861.1">
    <property type="nucleotide sequence ID" value="NC_013131.1"/>
</dbReference>
<evidence type="ECO:0000313" key="11">
    <source>
        <dbReference type="Proteomes" id="UP000000851"/>
    </source>
</evidence>
<dbReference type="GO" id="GO:0090729">
    <property type="term" value="F:toxin activity"/>
    <property type="evidence" value="ECO:0007669"/>
    <property type="project" value="UniProtKB-KW"/>
</dbReference>
<dbReference type="STRING" id="479433.Caci_0630"/>
<feature type="binding site" evidence="8">
    <location>
        <position position="102"/>
    </location>
    <ligand>
        <name>Mg(2+)</name>
        <dbReference type="ChEBI" id="CHEBI:18420"/>
    </ligand>
</feature>
<dbReference type="InterPro" id="IPR050556">
    <property type="entry name" value="Type_II_TA_system_RNase"/>
</dbReference>
<evidence type="ECO:0000256" key="7">
    <source>
        <dbReference type="ARBA" id="ARBA00038093"/>
    </source>
</evidence>